<protein>
    <submittedName>
        <fullName evidence="2">Uncharacterized protein</fullName>
    </submittedName>
</protein>
<evidence type="ECO:0000313" key="2">
    <source>
        <dbReference type="EMBL" id="CPV70064.1"/>
    </source>
</evidence>
<evidence type="ECO:0000313" key="3">
    <source>
        <dbReference type="Proteomes" id="UP000045782"/>
    </source>
</evidence>
<evidence type="ECO:0000256" key="1">
    <source>
        <dbReference type="SAM" id="MobiDB-lite"/>
    </source>
</evidence>
<dbReference type="Proteomes" id="UP000045782">
    <property type="component" value="Unassembled WGS sequence"/>
</dbReference>
<name>A0A0U0ZUY4_9MYCO</name>
<feature type="region of interest" description="Disordered" evidence="1">
    <location>
        <begin position="155"/>
        <end position="174"/>
    </location>
</feature>
<dbReference type="EMBL" id="CSWP01000012">
    <property type="protein sequence ID" value="CPV70064.1"/>
    <property type="molecule type" value="Genomic_DNA"/>
</dbReference>
<organism evidence="2 3">
    <name type="scientific">Mycobacteroides abscessus</name>
    <dbReference type="NCBI Taxonomy" id="36809"/>
    <lineage>
        <taxon>Bacteria</taxon>
        <taxon>Bacillati</taxon>
        <taxon>Actinomycetota</taxon>
        <taxon>Actinomycetes</taxon>
        <taxon>Mycobacteriales</taxon>
        <taxon>Mycobacteriaceae</taxon>
        <taxon>Mycobacteroides</taxon>
    </lineage>
</organism>
<proteinExistence type="predicted"/>
<dbReference type="RefSeq" id="WP_049233281.1">
    <property type="nucleotide sequence ID" value="NZ_CP014951.1"/>
</dbReference>
<reference evidence="2 3" key="1">
    <citation type="submission" date="2015-03" db="EMBL/GenBank/DDBJ databases">
        <authorList>
            <person name="Murphy D."/>
        </authorList>
    </citation>
    <scope>NUCLEOTIDE SEQUENCE [LARGE SCALE GENOMIC DNA]</scope>
    <source>
        <strain evidence="2 3">PAP088</strain>
    </source>
</reference>
<sequence length="174" mass="19178">MTAQYTAYWDRLSGDVWVEPVDGGAAVALDFRVTNKNAACRVLDDKGFLLADGGHLLEAKWQRTSWMGRWTLAVRSSRTSLGDAPATSPSTAELRTETIVYPSPRGESVTYRDCEIDELDSDGNLRIVGTSENFGRDGFEYIVWASGTFIRAETKRNKVSGDEPSSTSESKTPE</sequence>
<accession>A0A0U0ZUY4</accession>
<gene>
    <name evidence="2" type="ORF">ERS075579_04705</name>
</gene>
<feature type="compositionally biased region" description="Low complexity" evidence="1">
    <location>
        <begin position="163"/>
        <end position="174"/>
    </location>
</feature>
<dbReference type="AlphaFoldDB" id="A0A0U0ZUY4"/>